<comment type="caution">
    <text evidence="1">The sequence shown here is derived from an EMBL/GenBank/DDBJ whole genome shotgun (WGS) entry which is preliminary data.</text>
</comment>
<gene>
    <name evidence="1" type="ORF">L2E82_40807</name>
</gene>
<keyword evidence="2" id="KW-1185">Reference proteome</keyword>
<evidence type="ECO:0000313" key="2">
    <source>
        <dbReference type="Proteomes" id="UP001055811"/>
    </source>
</evidence>
<name>A0ACB9AM14_CICIN</name>
<evidence type="ECO:0000313" key="1">
    <source>
        <dbReference type="EMBL" id="KAI3711006.1"/>
    </source>
</evidence>
<proteinExistence type="predicted"/>
<organism evidence="1 2">
    <name type="scientific">Cichorium intybus</name>
    <name type="common">Chicory</name>
    <dbReference type="NCBI Taxonomy" id="13427"/>
    <lineage>
        <taxon>Eukaryota</taxon>
        <taxon>Viridiplantae</taxon>
        <taxon>Streptophyta</taxon>
        <taxon>Embryophyta</taxon>
        <taxon>Tracheophyta</taxon>
        <taxon>Spermatophyta</taxon>
        <taxon>Magnoliopsida</taxon>
        <taxon>eudicotyledons</taxon>
        <taxon>Gunneridae</taxon>
        <taxon>Pentapetalae</taxon>
        <taxon>asterids</taxon>
        <taxon>campanulids</taxon>
        <taxon>Asterales</taxon>
        <taxon>Asteraceae</taxon>
        <taxon>Cichorioideae</taxon>
        <taxon>Cichorieae</taxon>
        <taxon>Cichoriinae</taxon>
        <taxon>Cichorium</taxon>
    </lineage>
</organism>
<reference evidence="1 2" key="2">
    <citation type="journal article" date="2022" name="Mol. Ecol. Resour.">
        <title>The genomes of chicory, endive, great burdock and yacon provide insights into Asteraceae paleo-polyploidization history and plant inulin production.</title>
        <authorList>
            <person name="Fan W."/>
            <person name="Wang S."/>
            <person name="Wang H."/>
            <person name="Wang A."/>
            <person name="Jiang F."/>
            <person name="Liu H."/>
            <person name="Zhao H."/>
            <person name="Xu D."/>
            <person name="Zhang Y."/>
        </authorList>
    </citation>
    <scope>NUCLEOTIDE SEQUENCE [LARGE SCALE GENOMIC DNA]</scope>
    <source>
        <strain evidence="2">cv. Punajuju</strain>
        <tissue evidence="1">Leaves</tissue>
    </source>
</reference>
<accession>A0ACB9AM14</accession>
<protein>
    <submittedName>
        <fullName evidence="1">Uncharacterized protein</fullName>
    </submittedName>
</protein>
<dbReference type="Proteomes" id="UP001055811">
    <property type="component" value="Linkage Group LG07"/>
</dbReference>
<dbReference type="EMBL" id="CM042015">
    <property type="protein sequence ID" value="KAI3711006.1"/>
    <property type="molecule type" value="Genomic_DNA"/>
</dbReference>
<reference evidence="2" key="1">
    <citation type="journal article" date="2022" name="Mol. Ecol. Resour.">
        <title>The genomes of chicory, endive, great burdock and yacon provide insights into Asteraceae palaeo-polyploidization history and plant inulin production.</title>
        <authorList>
            <person name="Fan W."/>
            <person name="Wang S."/>
            <person name="Wang H."/>
            <person name="Wang A."/>
            <person name="Jiang F."/>
            <person name="Liu H."/>
            <person name="Zhao H."/>
            <person name="Xu D."/>
            <person name="Zhang Y."/>
        </authorList>
    </citation>
    <scope>NUCLEOTIDE SEQUENCE [LARGE SCALE GENOMIC DNA]</scope>
    <source>
        <strain evidence="2">cv. Punajuju</strain>
    </source>
</reference>
<sequence>MARSVNNGSDLICIFFGWTIILGIFVLAPVLIVLFGYPSSPSFSVNLFDNQALNMTKAYEPATNFTIHFDLKLKNRNKAIGIHYPDPINITFSYFPNVSFLVTLAEYKLDSFYQGNKKTRHVRDVVEVNGFPTVLEGTNMIAFRVDLVGTYRYKKAGTKRHKVELGCVVSVDYTSSNKMQTGFIELVEPGLDSNLHVKNFTPQYQYYGGR</sequence>